<keyword evidence="6 15" id="KW-0418">Kinase</keyword>
<dbReference type="OrthoDB" id="18372at2759"/>
<feature type="domain" description="PAC" evidence="14">
    <location>
        <begin position="486"/>
        <end position="535"/>
    </location>
</feature>
<dbReference type="InterPro" id="IPR003661">
    <property type="entry name" value="HisK_dim/P_dom"/>
</dbReference>
<dbReference type="Pfam" id="PF13426">
    <property type="entry name" value="PAS_9"/>
    <property type="match status" value="1"/>
</dbReference>
<dbReference type="PANTHER" id="PTHR45339">
    <property type="entry name" value="HYBRID SIGNAL TRANSDUCTION HISTIDINE KINASE J"/>
    <property type="match status" value="1"/>
</dbReference>
<evidence type="ECO:0000259" key="11">
    <source>
        <dbReference type="PROSITE" id="PS50109"/>
    </source>
</evidence>
<dbReference type="Gene3D" id="3.30.450.20">
    <property type="entry name" value="PAS domain"/>
    <property type="match status" value="2"/>
</dbReference>
<feature type="domain" description="Response regulatory" evidence="12">
    <location>
        <begin position="862"/>
        <end position="979"/>
    </location>
</feature>
<dbReference type="CDD" id="cd16922">
    <property type="entry name" value="HATPase_EvgS-ArcB-TorS-like"/>
    <property type="match status" value="1"/>
</dbReference>
<gene>
    <name evidence="15" type="ORF">PROFUN_01260</name>
</gene>
<dbReference type="InterPro" id="IPR011006">
    <property type="entry name" value="CheY-like_superfamily"/>
</dbReference>
<comment type="caution">
    <text evidence="15">The sequence shown here is derived from an EMBL/GenBank/DDBJ whole genome shotgun (WGS) entry which is preliminary data.</text>
</comment>
<dbReference type="InterPro" id="IPR005467">
    <property type="entry name" value="His_kinase_dom"/>
</dbReference>
<dbReference type="NCBIfam" id="TIGR00229">
    <property type="entry name" value="sensory_box"/>
    <property type="match status" value="2"/>
</dbReference>
<dbReference type="FunFam" id="3.30.565.10:FF:000010">
    <property type="entry name" value="Sensor histidine kinase RcsC"/>
    <property type="match status" value="1"/>
</dbReference>
<evidence type="ECO:0000256" key="10">
    <source>
        <dbReference type="SAM" id="MobiDB-lite"/>
    </source>
</evidence>
<dbReference type="InterPro" id="IPR001610">
    <property type="entry name" value="PAC"/>
</dbReference>
<dbReference type="Pfam" id="PF00989">
    <property type="entry name" value="PAS"/>
    <property type="match status" value="1"/>
</dbReference>
<dbReference type="SMART" id="SM00388">
    <property type="entry name" value="HisKA"/>
    <property type="match status" value="1"/>
</dbReference>
<dbReference type="InterPro" id="IPR013767">
    <property type="entry name" value="PAS_fold"/>
</dbReference>
<dbReference type="Proteomes" id="UP000241769">
    <property type="component" value="Unassembled WGS sequence"/>
</dbReference>
<feature type="modified residue" description="4-aspartylphosphate" evidence="9">
    <location>
        <position position="911"/>
    </location>
</feature>
<dbReference type="Pfam" id="PF02518">
    <property type="entry name" value="HATPase_c"/>
    <property type="match status" value="1"/>
</dbReference>
<evidence type="ECO:0000256" key="9">
    <source>
        <dbReference type="PROSITE-ProRule" id="PRU00169"/>
    </source>
</evidence>
<dbReference type="CDD" id="cd00130">
    <property type="entry name" value="PAS"/>
    <property type="match status" value="2"/>
</dbReference>
<sequence>MDLVVVGWKLNLRGFGALVATILRTLRVRIGATINLETEEAKKFERFSARSNNITDTSVEMKSTILRLKNRFVIEILSDTGRFFKCKTKQLLGASLSILLPEEAVPEAMGAYQTACDTQVTQAFYFRHDDAGADSLVEVHLIPLVEEKDILLSAKITKDHERASKFHLRDDLMTMYQSFEKIKEAIWILDAGGITTFANSTMAKLIGHDASSLMGRHLFEFVREDHQAKCAEMLQYFPVETIDCGRQNKFPFIDSSANEVWALVTCKPVIEKSGKRLGTFCVVRDVTEQERSGHALFDAAVSFAKQLEDSYDDRIKSGRKRSRTSFDECIQGLVNKGLVKSPSHHGAAAPRKLIRTEDREDVSQGGEGGMRTPKKEESNGSNSDTSYSGTPFRIDPSPNRFSLRNPESSRESLEDLSLMFFLELTEEGVWLFDLAGVTTFVNERMGGLLGWSPQEMMGKHISEFMDHDQSQRLSEENILRKQTTCEQHDFRMRKKDGTVMWMILSISPLKHNDVHLGAIAMDITARRQMEQEMLQTTAKLSNLLRIQTRYAEAQDRDRKKAEAADEAKTAFLANMSHEVRTPVNGIVGATELLSQSTLNEEQRGYVDIIKTSANNLLVVLNDILDFSRIESGQVGVDLAPFDLQQTVKHATQLFAGTAQKKGLLLETIVDPRIPTYIRGDSVKIHQVLTNLVSNALKFTAKGGVTIRVDFEFVTNQLRPEDDNPTPPQMDRLESQGNKSGFYCLLFSVKDTGIGIAEDKISQLFQRFYQVDSSITRQYGGTGLGLAISKRLVGLMGGEVNVVSSPQNGSCFWFRLALEASPVPLEQTPSITLSEEHEKIVMPAPVAVSTTEEREDKNSDEFKVLLAEDNPLNQKVATRMVEKIGYTVDVVSNGREALNAVKGLRYAVVLMDWQMPIMDGLASTMAIRKLEGAAAQIPIVALTAHSMPGDREKCLEAGCNAYLTKPIEFNKLSQVLKLWYSVGARKLTEKEDSV</sequence>
<evidence type="ECO:0000256" key="4">
    <source>
        <dbReference type="ARBA" id="ARBA00022679"/>
    </source>
</evidence>
<dbReference type="PANTHER" id="PTHR45339:SF1">
    <property type="entry name" value="HYBRID SIGNAL TRANSDUCTION HISTIDINE KINASE J"/>
    <property type="match status" value="1"/>
</dbReference>
<dbReference type="InParanoid" id="A0A2P6NZM9"/>
<dbReference type="SUPFAM" id="SSF55785">
    <property type="entry name" value="PYP-like sensor domain (PAS domain)"/>
    <property type="match status" value="2"/>
</dbReference>
<feature type="domain" description="PAS" evidence="13">
    <location>
        <begin position="171"/>
        <end position="235"/>
    </location>
</feature>
<dbReference type="InterPro" id="IPR036097">
    <property type="entry name" value="HisK_dim/P_sf"/>
</dbReference>
<dbReference type="EMBL" id="MDYQ01000003">
    <property type="protein sequence ID" value="PRP89397.1"/>
    <property type="molecule type" value="Genomic_DNA"/>
</dbReference>
<dbReference type="Gene3D" id="1.10.287.130">
    <property type="match status" value="1"/>
</dbReference>
<evidence type="ECO:0000256" key="1">
    <source>
        <dbReference type="ARBA" id="ARBA00000085"/>
    </source>
</evidence>
<keyword evidence="4" id="KW-0808">Transferase</keyword>
<dbReference type="InterPro" id="IPR004358">
    <property type="entry name" value="Sig_transdc_His_kin-like_C"/>
</dbReference>
<dbReference type="Gene3D" id="3.30.565.10">
    <property type="entry name" value="Histidine kinase-like ATPase, C-terminal domain"/>
    <property type="match status" value="1"/>
</dbReference>
<dbReference type="InterPro" id="IPR036890">
    <property type="entry name" value="HATPase_C_sf"/>
</dbReference>
<keyword evidence="16" id="KW-1185">Reference proteome</keyword>
<dbReference type="GO" id="GO:0006355">
    <property type="term" value="P:regulation of DNA-templated transcription"/>
    <property type="evidence" value="ECO:0007669"/>
    <property type="project" value="InterPro"/>
</dbReference>
<dbReference type="CDD" id="cd00082">
    <property type="entry name" value="HisKA"/>
    <property type="match status" value="1"/>
</dbReference>
<dbReference type="PROSITE" id="PS50112">
    <property type="entry name" value="PAS"/>
    <property type="match status" value="2"/>
</dbReference>
<dbReference type="Pfam" id="PF00512">
    <property type="entry name" value="HisKA"/>
    <property type="match status" value="1"/>
</dbReference>
<evidence type="ECO:0000259" key="14">
    <source>
        <dbReference type="PROSITE" id="PS50113"/>
    </source>
</evidence>
<keyword evidence="7" id="KW-0067">ATP-binding</keyword>
<organism evidence="15 16">
    <name type="scientific">Planoprotostelium fungivorum</name>
    <dbReference type="NCBI Taxonomy" id="1890364"/>
    <lineage>
        <taxon>Eukaryota</taxon>
        <taxon>Amoebozoa</taxon>
        <taxon>Evosea</taxon>
        <taxon>Variosea</taxon>
        <taxon>Cavosteliida</taxon>
        <taxon>Cavosteliaceae</taxon>
        <taxon>Planoprotostelium</taxon>
    </lineage>
</organism>
<comment type="catalytic activity">
    <reaction evidence="1">
        <text>ATP + protein L-histidine = ADP + protein N-phospho-L-histidine.</text>
        <dbReference type="EC" id="2.7.13.3"/>
    </reaction>
</comment>
<dbReference type="CDD" id="cd17546">
    <property type="entry name" value="REC_hyHK_CKI1_RcsC-like"/>
    <property type="match status" value="1"/>
</dbReference>
<dbReference type="PROSITE" id="PS50109">
    <property type="entry name" value="HIS_KIN"/>
    <property type="match status" value="1"/>
</dbReference>
<feature type="domain" description="Histidine kinase" evidence="11">
    <location>
        <begin position="574"/>
        <end position="819"/>
    </location>
</feature>
<dbReference type="STRING" id="1890364.A0A2P6NZM9"/>
<evidence type="ECO:0000256" key="7">
    <source>
        <dbReference type="ARBA" id="ARBA00022840"/>
    </source>
</evidence>
<keyword evidence="5" id="KW-0547">Nucleotide-binding</keyword>
<feature type="region of interest" description="Disordered" evidence="10">
    <location>
        <begin position="340"/>
        <end position="406"/>
    </location>
</feature>
<feature type="domain" description="PAC" evidence="14">
    <location>
        <begin position="246"/>
        <end position="298"/>
    </location>
</feature>
<dbReference type="GO" id="GO:0000155">
    <property type="term" value="F:phosphorelay sensor kinase activity"/>
    <property type="evidence" value="ECO:0007669"/>
    <property type="project" value="InterPro"/>
</dbReference>
<evidence type="ECO:0000313" key="15">
    <source>
        <dbReference type="EMBL" id="PRP89397.1"/>
    </source>
</evidence>
<evidence type="ECO:0000256" key="8">
    <source>
        <dbReference type="ARBA" id="ARBA00023012"/>
    </source>
</evidence>
<dbReference type="SUPFAM" id="SSF52172">
    <property type="entry name" value="CheY-like"/>
    <property type="match status" value="1"/>
</dbReference>
<evidence type="ECO:0000256" key="3">
    <source>
        <dbReference type="ARBA" id="ARBA00022553"/>
    </source>
</evidence>
<dbReference type="Pfam" id="PF00072">
    <property type="entry name" value="Response_reg"/>
    <property type="match status" value="1"/>
</dbReference>
<dbReference type="EC" id="2.7.13.3" evidence="2"/>
<keyword evidence="8" id="KW-0902">Two-component regulatory system</keyword>
<protein>
    <recommendedName>
        <fullName evidence="2">histidine kinase</fullName>
        <ecNumber evidence="2">2.7.13.3</ecNumber>
    </recommendedName>
</protein>
<evidence type="ECO:0000313" key="16">
    <source>
        <dbReference type="Proteomes" id="UP000241769"/>
    </source>
</evidence>
<evidence type="ECO:0000256" key="6">
    <source>
        <dbReference type="ARBA" id="ARBA00022777"/>
    </source>
</evidence>
<dbReference type="InterPro" id="IPR035965">
    <property type="entry name" value="PAS-like_dom_sf"/>
</dbReference>
<dbReference type="SMART" id="SM00387">
    <property type="entry name" value="HATPase_c"/>
    <property type="match status" value="1"/>
</dbReference>
<dbReference type="Gene3D" id="3.40.50.2300">
    <property type="match status" value="1"/>
</dbReference>
<keyword evidence="3 9" id="KW-0597">Phosphoprotein</keyword>
<proteinExistence type="predicted"/>
<dbReference type="GO" id="GO:0005524">
    <property type="term" value="F:ATP binding"/>
    <property type="evidence" value="ECO:0007669"/>
    <property type="project" value="UniProtKB-KW"/>
</dbReference>
<dbReference type="PROSITE" id="PS50113">
    <property type="entry name" value="PAC"/>
    <property type="match status" value="2"/>
</dbReference>
<evidence type="ECO:0000256" key="5">
    <source>
        <dbReference type="ARBA" id="ARBA00022741"/>
    </source>
</evidence>
<dbReference type="InterPro" id="IPR000700">
    <property type="entry name" value="PAS-assoc_C"/>
</dbReference>
<dbReference type="PRINTS" id="PR00344">
    <property type="entry name" value="BCTRLSENSOR"/>
</dbReference>
<evidence type="ECO:0000256" key="2">
    <source>
        <dbReference type="ARBA" id="ARBA00012438"/>
    </source>
</evidence>
<dbReference type="AlphaFoldDB" id="A0A2P6NZM9"/>
<dbReference type="SMART" id="SM00091">
    <property type="entry name" value="PAS"/>
    <property type="match status" value="2"/>
</dbReference>
<dbReference type="SMART" id="SM00448">
    <property type="entry name" value="REC"/>
    <property type="match status" value="1"/>
</dbReference>
<reference evidence="15 16" key="1">
    <citation type="journal article" date="2018" name="Genome Biol. Evol.">
        <title>Multiple Roots of Fruiting Body Formation in Amoebozoa.</title>
        <authorList>
            <person name="Hillmann F."/>
            <person name="Forbes G."/>
            <person name="Novohradska S."/>
            <person name="Ferling I."/>
            <person name="Riege K."/>
            <person name="Groth M."/>
            <person name="Westermann M."/>
            <person name="Marz M."/>
            <person name="Spaller T."/>
            <person name="Winckler T."/>
            <person name="Schaap P."/>
            <person name="Glockner G."/>
        </authorList>
    </citation>
    <scope>NUCLEOTIDE SEQUENCE [LARGE SCALE GENOMIC DNA]</scope>
    <source>
        <strain evidence="15 16">Jena</strain>
    </source>
</reference>
<dbReference type="FunFam" id="1.10.287.130:FF:000002">
    <property type="entry name" value="Two-component osmosensing histidine kinase"/>
    <property type="match status" value="1"/>
</dbReference>
<feature type="compositionally biased region" description="Polar residues" evidence="10">
    <location>
        <begin position="379"/>
        <end position="389"/>
    </location>
</feature>
<dbReference type="SMART" id="SM00086">
    <property type="entry name" value="PAC"/>
    <property type="match status" value="2"/>
</dbReference>
<dbReference type="PROSITE" id="PS50110">
    <property type="entry name" value="RESPONSE_REGULATORY"/>
    <property type="match status" value="1"/>
</dbReference>
<dbReference type="InterPro" id="IPR003594">
    <property type="entry name" value="HATPase_dom"/>
</dbReference>
<feature type="domain" description="PAS" evidence="13">
    <location>
        <begin position="414"/>
        <end position="486"/>
    </location>
</feature>
<dbReference type="InterPro" id="IPR000014">
    <property type="entry name" value="PAS"/>
</dbReference>
<dbReference type="InterPro" id="IPR001789">
    <property type="entry name" value="Sig_transdc_resp-reg_receiver"/>
</dbReference>
<accession>A0A2P6NZM9</accession>
<name>A0A2P6NZM9_9EUKA</name>
<evidence type="ECO:0000259" key="12">
    <source>
        <dbReference type="PROSITE" id="PS50110"/>
    </source>
</evidence>
<dbReference type="SUPFAM" id="SSF55874">
    <property type="entry name" value="ATPase domain of HSP90 chaperone/DNA topoisomerase II/histidine kinase"/>
    <property type="match status" value="1"/>
</dbReference>
<dbReference type="SUPFAM" id="SSF47384">
    <property type="entry name" value="Homodimeric domain of signal transducing histidine kinase"/>
    <property type="match status" value="1"/>
</dbReference>
<evidence type="ECO:0000259" key="13">
    <source>
        <dbReference type="PROSITE" id="PS50112"/>
    </source>
</evidence>